<dbReference type="Proteomes" id="UP000724874">
    <property type="component" value="Unassembled WGS sequence"/>
</dbReference>
<evidence type="ECO:0000313" key="2">
    <source>
        <dbReference type="Proteomes" id="UP000724874"/>
    </source>
</evidence>
<evidence type="ECO:0000313" key="1">
    <source>
        <dbReference type="EMBL" id="KAF8883075.1"/>
    </source>
</evidence>
<gene>
    <name evidence="1" type="ORF">CPB84DRAFT_1851062</name>
</gene>
<organism evidence="1 2">
    <name type="scientific">Gymnopilus junonius</name>
    <name type="common">Spectacular rustgill mushroom</name>
    <name type="synonym">Gymnopilus spectabilis subsp. junonius</name>
    <dbReference type="NCBI Taxonomy" id="109634"/>
    <lineage>
        <taxon>Eukaryota</taxon>
        <taxon>Fungi</taxon>
        <taxon>Dikarya</taxon>
        <taxon>Basidiomycota</taxon>
        <taxon>Agaricomycotina</taxon>
        <taxon>Agaricomycetes</taxon>
        <taxon>Agaricomycetidae</taxon>
        <taxon>Agaricales</taxon>
        <taxon>Agaricineae</taxon>
        <taxon>Hymenogastraceae</taxon>
        <taxon>Gymnopilus</taxon>
    </lineage>
</organism>
<dbReference type="EMBL" id="JADNYJ010000118">
    <property type="protein sequence ID" value="KAF8883075.1"/>
    <property type="molecule type" value="Genomic_DNA"/>
</dbReference>
<dbReference type="AlphaFoldDB" id="A0A9P5TJA6"/>
<keyword evidence="2" id="KW-1185">Reference proteome</keyword>
<sequence>MDAGDLTKILMLTPALTDLECNDIPFSDICTLSVEAEGSALVPLLRSLVIHSPSMIQEVESLAQSRSRIADSQARRPYMNTRNSPWRSDFSVRLVFQSGDLCNGIAERLSSHESDYPFKIKLTHVLWELDLAIAECKAQFPRKNSFAFIDSISERKAAKKLDNGVSFLEEIPLENLPEFQVWVLTVLYYFRALDTDSIPFQRKFDFLNRVNDLFAFCVLLIKQQSFNRRFIRHGRYCLLYVTHPQGNFSPEEVFLHDRYAMVSDEEVFWPYQDYHESGKDYLKWRRDVGRP</sequence>
<proteinExistence type="predicted"/>
<comment type="caution">
    <text evidence="1">The sequence shown here is derived from an EMBL/GenBank/DDBJ whole genome shotgun (WGS) entry which is preliminary data.</text>
</comment>
<protein>
    <submittedName>
        <fullName evidence="1">Uncharacterized protein</fullName>
    </submittedName>
</protein>
<accession>A0A9P5TJA6</accession>
<name>A0A9P5TJA6_GYMJU</name>
<reference evidence="1" key="1">
    <citation type="submission" date="2020-11" db="EMBL/GenBank/DDBJ databases">
        <authorList>
            <consortium name="DOE Joint Genome Institute"/>
            <person name="Ahrendt S."/>
            <person name="Riley R."/>
            <person name="Andreopoulos W."/>
            <person name="LaButti K."/>
            <person name="Pangilinan J."/>
            <person name="Ruiz-duenas F.J."/>
            <person name="Barrasa J.M."/>
            <person name="Sanchez-Garcia M."/>
            <person name="Camarero S."/>
            <person name="Miyauchi S."/>
            <person name="Serrano A."/>
            <person name="Linde D."/>
            <person name="Babiker R."/>
            <person name="Drula E."/>
            <person name="Ayuso-Fernandez I."/>
            <person name="Pacheco R."/>
            <person name="Padilla G."/>
            <person name="Ferreira P."/>
            <person name="Barriuso J."/>
            <person name="Kellner H."/>
            <person name="Castanera R."/>
            <person name="Alfaro M."/>
            <person name="Ramirez L."/>
            <person name="Pisabarro A.G."/>
            <person name="Kuo A."/>
            <person name="Tritt A."/>
            <person name="Lipzen A."/>
            <person name="He G."/>
            <person name="Yan M."/>
            <person name="Ng V."/>
            <person name="Cullen D."/>
            <person name="Martin F."/>
            <person name="Rosso M.-N."/>
            <person name="Henrissat B."/>
            <person name="Hibbett D."/>
            <person name="Martinez A.T."/>
            <person name="Grigoriev I.V."/>
        </authorList>
    </citation>
    <scope>NUCLEOTIDE SEQUENCE</scope>
    <source>
        <strain evidence="1">AH 44721</strain>
    </source>
</reference>
<dbReference type="OrthoDB" id="3365698at2759"/>